<dbReference type="InterPro" id="IPR046796">
    <property type="entry name" value="Transposase_32_dom"/>
</dbReference>
<feature type="domain" description="Putative plant transposon protein" evidence="1">
    <location>
        <begin position="1"/>
        <end position="62"/>
    </location>
</feature>
<dbReference type="PANTHER" id="PTHR33180">
    <property type="entry name" value="PHOTOSYSTEM II CP43 REACTION CENTER PROTEIN"/>
    <property type="match status" value="1"/>
</dbReference>
<evidence type="ECO:0000313" key="3">
    <source>
        <dbReference type="Proteomes" id="UP000011115"/>
    </source>
</evidence>
<dbReference type="PANTHER" id="PTHR33180:SF31">
    <property type="entry name" value="POLYPROTEIN PROTEIN"/>
    <property type="match status" value="1"/>
</dbReference>
<dbReference type="Proteomes" id="UP000011115">
    <property type="component" value="Unassembled WGS sequence"/>
</dbReference>
<dbReference type="Pfam" id="PF20167">
    <property type="entry name" value="Transposase_32"/>
    <property type="match status" value="1"/>
</dbReference>
<organism evidence="2 3">
    <name type="scientific">Solanum tuberosum</name>
    <name type="common">Potato</name>
    <dbReference type="NCBI Taxonomy" id="4113"/>
    <lineage>
        <taxon>Eukaryota</taxon>
        <taxon>Viridiplantae</taxon>
        <taxon>Streptophyta</taxon>
        <taxon>Embryophyta</taxon>
        <taxon>Tracheophyta</taxon>
        <taxon>Spermatophyta</taxon>
        <taxon>Magnoliopsida</taxon>
        <taxon>eudicotyledons</taxon>
        <taxon>Gunneridae</taxon>
        <taxon>Pentapetalae</taxon>
        <taxon>asterids</taxon>
        <taxon>lamiids</taxon>
        <taxon>Solanales</taxon>
        <taxon>Solanaceae</taxon>
        <taxon>Solanoideae</taxon>
        <taxon>Solaneae</taxon>
        <taxon>Solanum</taxon>
    </lineage>
</organism>
<accession>M1DC72</accession>
<dbReference type="EnsemblPlants" id="PGSC0003DMT400086640">
    <property type="protein sequence ID" value="PGSC0003DMT400086640"/>
    <property type="gene ID" value="PGSC0003DMG400036211"/>
</dbReference>
<proteinExistence type="predicted"/>
<sequence length="250" mass="27088">MPSQNESTLCHMKASCLGSIIDGRKLNLGMIIRHEIAMRARQRQTSLHFPVLITELCRRARVRDEKKDVEVIPTSYTDIWWIEAEMKKVAPVDTSPVVDTETLPVEAVLPTPATGLQAAILRMGHLAYSADRRSPRLKATVHGMIERDLTTVVTPLSQSIDPLAAMIEDVDQLKSTDMSMIFGTVEIPDMRTDSDVPLATAVDESVIQLSLVDTSKAGSSGANVVVTPGTDALDQSVTPSIDAPTDGATV</sequence>
<reference evidence="2" key="2">
    <citation type="submission" date="2015-06" db="UniProtKB">
        <authorList>
            <consortium name="EnsemblPlants"/>
        </authorList>
    </citation>
    <scope>IDENTIFICATION</scope>
    <source>
        <strain evidence="2">DM1-3 516 R44</strain>
    </source>
</reference>
<name>M1DC72_SOLTU</name>
<evidence type="ECO:0000259" key="1">
    <source>
        <dbReference type="Pfam" id="PF20167"/>
    </source>
</evidence>
<dbReference type="eggNOG" id="ENOG502R85P">
    <property type="taxonomic scope" value="Eukaryota"/>
</dbReference>
<dbReference type="InParanoid" id="M1DC72"/>
<dbReference type="Gramene" id="PGSC0003DMT400086640">
    <property type="protein sequence ID" value="PGSC0003DMT400086640"/>
    <property type="gene ID" value="PGSC0003DMG400036211"/>
</dbReference>
<reference evidence="3" key="1">
    <citation type="journal article" date="2011" name="Nature">
        <title>Genome sequence and analysis of the tuber crop potato.</title>
        <authorList>
            <consortium name="The Potato Genome Sequencing Consortium"/>
        </authorList>
    </citation>
    <scope>NUCLEOTIDE SEQUENCE [LARGE SCALE GENOMIC DNA]</scope>
    <source>
        <strain evidence="3">cv. DM1-3 516 R44</strain>
    </source>
</reference>
<protein>
    <recommendedName>
        <fullName evidence="1">Putative plant transposon protein domain-containing protein</fullName>
    </recommendedName>
</protein>
<dbReference type="HOGENOM" id="CLU_029307_2_3_1"/>
<evidence type="ECO:0000313" key="2">
    <source>
        <dbReference type="EnsemblPlants" id="PGSC0003DMT400086640"/>
    </source>
</evidence>
<dbReference type="PaxDb" id="4113-PGSC0003DMT400086640"/>
<keyword evidence="3" id="KW-1185">Reference proteome</keyword>
<dbReference type="AlphaFoldDB" id="M1DC72"/>